<evidence type="ECO:0000313" key="3">
    <source>
        <dbReference type="EMBL" id="SFV80764.1"/>
    </source>
</evidence>
<dbReference type="EMBL" id="FPHX01000302">
    <property type="protein sequence ID" value="SFV86645.1"/>
    <property type="molecule type" value="Genomic_DNA"/>
</dbReference>
<dbReference type="EMBL" id="FPHV01000006">
    <property type="protein sequence ID" value="SFV80764.1"/>
    <property type="molecule type" value="Genomic_DNA"/>
</dbReference>
<gene>
    <name evidence="2" type="ORF">MNB_SUP05-11-90</name>
    <name evidence="3" type="ORF">MNB_SUP05-6-836</name>
    <name evidence="4" type="ORF">MNB_SUP05-9-1164</name>
</gene>
<evidence type="ECO:0000313" key="4">
    <source>
        <dbReference type="EMBL" id="SFV86645.1"/>
    </source>
</evidence>
<feature type="compositionally biased region" description="Low complexity" evidence="1">
    <location>
        <begin position="1"/>
        <end position="11"/>
    </location>
</feature>
<sequence>MLGKLGKSGSSGIEGEHADKKGSENTIKVNLFIGWFFDLK</sequence>
<reference evidence="4" key="1">
    <citation type="submission" date="2016-10" db="EMBL/GenBank/DDBJ databases">
        <authorList>
            <person name="de Groot N.N."/>
        </authorList>
    </citation>
    <scope>NUCLEOTIDE SEQUENCE</scope>
</reference>
<name>A0A1W1DY58_9ZZZZ</name>
<proteinExistence type="predicted"/>
<accession>A0A1W1DY58</accession>
<evidence type="ECO:0000256" key="1">
    <source>
        <dbReference type="SAM" id="MobiDB-lite"/>
    </source>
</evidence>
<dbReference type="AlphaFoldDB" id="A0A1W1DY58"/>
<evidence type="ECO:0000313" key="2">
    <source>
        <dbReference type="EMBL" id="SFV79175.1"/>
    </source>
</evidence>
<feature type="region of interest" description="Disordered" evidence="1">
    <location>
        <begin position="1"/>
        <end position="20"/>
    </location>
</feature>
<organism evidence="4">
    <name type="scientific">hydrothermal vent metagenome</name>
    <dbReference type="NCBI Taxonomy" id="652676"/>
    <lineage>
        <taxon>unclassified sequences</taxon>
        <taxon>metagenomes</taxon>
        <taxon>ecological metagenomes</taxon>
    </lineage>
</organism>
<dbReference type="EMBL" id="FPHS01000132">
    <property type="protein sequence ID" value="SFV79175.1"/>
    <property type="molecule type" value="Genomic_DNA"/>
</dbReference>
<protein>
    <submittedName>
        <fullName evidence="4">Uncharacterized protein</fullName>
    </submittedName>
</protein>